<dbReference type="SUPFAM" id="SSF53383">
    <property type="entry name" value="PLP-dependent transferases"/>
    <property type="match status" value="1"/>
</dbReference>
<sequence length="319" mass="37557">MKKEIGGYLELEDFGGKEYYPNLYKVNLGRTALKWLIESRGIRKLILPYFLCDSVTEVCEGMELEFYHLDQDLTPCYPRRPLESQEYLYLVNYYGQLTDKKILEYQEIYKNIIVDHTHAFYQRPLKGIDTLYSVRKFWGVSDGAYLSTDAELTGQKPQDVSAERMTHILGRYEKDAGTYYQTMLDNAAGYHGMEILRMSRLTENLLGAIDYEGCRQKREDNYAVLKQLLPSENPFTRVVPRGPFCYPYYHKKGQELRKRLAEQKIFVPVYWGNVLKEQDPDSLEYQWAADILPLPCDHRYGQEEMEYIAATIKKWEDQK</sequence>
<accession>A0A6N2UFA3</accession>
<dbReference type="InterPro" id="IPR015424">
    <property type="entry name" value="PyrdxlP-dep_Trfase"/>
</dbReference>
<evidence type="ECO:0000313" key="1">
    <source>
        <dbReference type="EMBL" id="VYT15071.1"/>
    </source>
</evidence>
<dbReference type="RefSeq" id="WP_156354472.1">
    <property type="nucleotide sequence ID" value="NZ_CACRST010000018.1"/>
</dbReference>
<protein>
    <recommendedName>
        <fullName evidence="2">DegT/DnrJ/EryC1/StrS aminotransferase family protein</fullName>
    </recommendedName>
</protein>
<proteinExistence type="predicted"/>
<organism evidence="1">
    <name type="scientific">Blautia glucerasea</name>
    <dbReference type="NCBI Taxonomy" id="536633"/>
    <lineage>
        <taxon>Bacteria</taxon>
        <taxon>Bacillati</taxon>
        <taxon>Bacillota</taxon>
        <taxon>Clostridia</taxon>
        <taxon>Lachnospirales</taxon>
        <taxon>Lachnospiraceae</taxon>
        <taxon>Blautia</taxon>
    </lineage>
</organism>
<dbReference type="EMBL" id="CACRST010000018">
    <property type="protein sequence ID" value="VYT15071.1"/>
    <property type="molecule type" value="Genomic_DNA"/>
</dbReference>
<dbReference type="AlphaFoldDB" id="A0A6N2UFA3"/>
<name>A0A6N2UFA3_9FIRM</name>
<reference evidence="1" key="1">
    <citation type="submission" date="2019-11" db="EMBL/GenBank/DDBJ databases">
        <authorList>
            <person name="Feng L."/>
        </authorList>
    </citation>
    <scope>NUCLEOTIDE SEQUENCE</scope>
    <source>
        <strain evidence="1">BgluceraseaLFYP119</strain>
    </source>
</reference>
<evidence type="ECO:0008006" key="2">
    <source>
        <dbReference type="Google" id="ProtNLM"/>
    </source>
</evidence>
<gene>
    <name evidence="1" type="ORF">BGLFYP119_02010</name>
</gene>